<dbReference type="Proteomes" id="UP000095332">
    <property type="component" value="Unassembled WGS sequence"/>
</dbReference>
<dbReference type="EMBL" id="WKMX01000005">
    <property type="protein sequence ID" value="MRZ05878.1"/>
    <property type="molecule type" value="Genomic_DNA"/>
</dbReference>
<sequence>MKRYSVNIKEIEIKIHQGNYRRRVKYDNKDFDLLVISIEDETEKRYFALSASILPDKDSIHINYDPISKNIQWSPLLNEIIEVTKFYK</sequence>
<accession>A0A174WWP3</accession>
<evidence type="ECO:0000313" key="5">
    <source>
        <dbReference type="Proteomes" id="UP000450599"/>
    </source>
</evidence>
<name>A0A174WWP3_PARDI</name>
<evidence type="ECO:0000313" key="3">
    <source>
        <dbReference type="EMBL" id="MRZ05878.1"/>
    </source>
</evidence>
<dbReference type="RefSeq" id="WP_057329299.1">
    <property type="nucleotide sequence ID" value="NZ_CZBM01000018.1"/>
</dbReference>
<gene>
    <name evidence="1" type="ORF">ERS852560_03676</name>
    <name evidence="3" type="ORF">GKD54_06510</name>
    <name evidence="2" type="ORF">GKD58_04310</name>
</gene>
<dbReference type="AlphaFoldDB" id="A0A174WWP3"/>
<evidence type="ECO:0000313" key="2">
    <source>
        <dbReference type="EMBL" id="MRY83502.1"/>
    </source>
</evidence>
<dbReference type="Proteomes" id="UP000471216">
    <property type="component" value="Unassembled WGS sequence"/>
</dbReference>
<reference evidence="5 6" key="2">
    <citation type="journal article" date="2019" name="Nat. Med.">
        <title>A library of human gut bacterial isolates paired with longitudinal multiomics data enables mechanistic microbiome research.</title>
        <authorList>
            <person name="Poyet M."/>
            <person name="Groussin M."/>
            <person name="Gibbons S.M."/>
            <person name="Avila-Pacheco J."/>
            <person name="Jiang X."/>
            <person name="Kearney S.M."/>
            <person name="Perrotta A.R."/>
            <person name="Berdy B."/>
            <person name="Zhao S."/>
            <person name="Lieberman T.D."/>
            <person name="Swanson P.K."/>
            <person name="Smith M."/>
            <person name="Roesemann S."/>
            <person name="Alexander J.E."/>
            <person name="Rich S.A."/>
            <person name="Livny J."/>
            <person name="Vlamakis H."/>
            <person name="Clish C."/>
            <person name="Bullock K."/>
            <person name="Deik A."/>
            <person name="Scott J."/>
            <person name="Pierce K.A."/>
            <person name="Xavier R.J."/>
            <person name="Alm E.J."/>
        </authorList>
    </citation>
    <scope>NUCLEOTIDE SEQUENCE [LARGE SCALE GENOMIC DNA]</scope>
    <source>
        <strain evidence="3 6">BIOML-A10</strain>
        <strain evidence="2 5">BIOML-A11</strain>
    </source>
</reference>
<evidence type="ECO:0000313" key="4">
    <source>
        <dbReference type="Proteomes" id="UP000095332"/>
    </source>
</evidence>
<dbReference type="EMBL" id="WKMW01000003">
    <property type="protein sequence ID" value="MRY83502.1"/>
    <property type="molecule type" value="Genomic_DNA"/>
</dbReference>
<proteinExistence type="predicted"/>
<evidence type="ECO:0000313" key="1">
    <source>
        <dbReference type="EMBL" id="CUQ51714.1"/>
    </source>
</evidence>
<evidence type="ECO:0000313" key="6">
    <source>
        <dbReference type="Proteomes" id="UP000471216"/>
    </source>
</evidence>
<protein>
    <submittedName>
        <fullName evidence="1">Uncharacterized protein</fullName>
    </submittedName>
</protein>
<dbReference type="Proteomes" id="UP000450599">
    <property type="component" value="Unassembled WGS sequence"/>
</dbReference>
<reference evidence="1 4" key="1">
    <citation type="submission" date="2015-09" db="EMBL/GenBank/DDBJ databases">
        <authorList>
            <consortium name="Pathogen Informatics"/>
        </authorList>
    </citation>
    <scope>NUCLEOTIDE SEQUENCE [LARGE SCALE GENOMIC DNA]</scope>
    <source>
        <strain evidence="1 4">2789STDY5834948</strain>
    </source>
</reference>
<organism evidence="1 4">
    <name type="scientific">Parabacteroides distasonis</name>
    <dbReference type="NCBI Taxonomy" id="823"/>
    <lineage>
        <taxon>Bacteria</taxon>
        <taxon>Pseudomonadati</taxon>
        <taxon>Bacteroidota</taxon>
        <taxon>Bacteroidia</taxon>
        <taxon>Bacteroidales</taxon>
        <taxon>Tannerellaceae</taxon>
        <taxon>Parabacteroides</taxon>
    </lineage>
</organism>
<dbReference type="EMBL" id="CZBM01000018">
    <property type="protein sequence ID" value="CUQ51714.1"/>
    <property type="molecule type" value="Genomic_DNA"/>
</dbReference>